<reference evidence="5 6" key="1">
    <citation type="submission" date="2018-08" db="EMBL/GenBank/DDBJ databases">
        <title>Draft genome sequence of Psychrilyobacter sp. strain SD5 isolated from Black Sea water.</title>
        <authorList>
            <person name="Yadav S."/>
            <person name="Villanueva L."/>
            <person name="Damste J.S.S."/>
        </authorList>
    </citation>
    <scope>NUCLEOTIDE SEQUENCE [LARGE SCALE GENOMIC DNA]</scope>
    <source>
        <strain evidence="5 6">SD5</strain>
    </source>
</reference>
<keyword evidence="3" id="KW-0131">Cell cycle</keyword>
<dbReference type="InterPro" id="IPR036145">
    <property type="entry name" value="MinC_C_sf"/>
</dbReference>
<dbReference type="Proteomes" id="UP000263486">
    <property type="component" value="Unassembled WGS sequence"/>
</dbReference>
<keyword evidence="1" id="KW-0132">Cell division</keyword>
<evidence type="ECO:0000259" key="4">
    <source>
        <dbReference type="Pfam" id="PF03775"/>
    </source>
</evidence>
<evidence type="ECO:0000313" key="6">
    <source>
        <dbReference type="Proteomes" id="UP000263486"/>
    </source>
</evidence>
<sequence length="211" mass="24096">MEKIKLNISGNLVGIRIPSTTVFEMIEGQLKGIIIKNYKLLRTLKFYKIVDSNFSESQTLQLEKIIESIVSLKPLEKADKSNKVTEKKVDYRFHYGNLRSGEKINSDTSVIILGNLNPGSYVKSRKNIFVYGKAHGTLHAGCDTNKYQSSFVYIEEGEHPKVRIGEVQIMHDDKELDKNIMFEKKMGKITVKKLDKSQIKELMKKIGVDLI</sequence>
<organism evidence="5 6">
    <name type="scientific">Psychrilyobacter piezotolerans</name>
    <dbReference type="NCBI Taxonomy" id="2293438"/>
    <lineage>
        <taxon>Bacteria</taxon>
        <taxon>Fusobacteriati</taxon>
        <taxon>Fusobacteriota</taxon>
        <taxon>Fusobacteriia</taxon>
        <taxon>Fusobacteriales</taxon>
        <taxon>Fusobacteriaceae</taxon>
        <taxon>Psychrilyobacter</taxon>
    </lineage>
</organism>
<evidence type="ECO:0000313" key="5">
    <source>
        <dbReference type="EMBL" id="REI39762.1"/>
    </source>
</evidence>
<feature type="domain" description="Septum formation inhibitor MinC C-terminal" evidence="4">
    <location>
        <begin position="96"/>
        <end position="190"/>
    </location>
</feature>
<keyword evidence="2" id="KW-0717">Septation</keyword>
<dbReference type="InterPro" id="IPR005526">
    <property type="entry name" value="Septum_form_inhib_MinC_C"/>
</dbReference>
<proteinExistence type="predicted"/>
<evidence type="ECO:0000256" key="2">
    <source>
        <dbReference type="ARBA" id="ARBA00023210"/>
    </source>
</evidence>
<accession>A0ABX9KEC9</accession>
<comment type="caution">
    <text evidence="5">The sequence shown here is derived from an EMBL/GenBank/DDBJ whole genome shotgun (WGS) entry which is preliminary data.</text>
</comment>
<dbReference type="InterPro" id="IPR013033">
    <property type="entry name" value="MinC"/>
</dbReference>
<dbReference type="RefSeq" id="WP_114643396.1">
    <property type="nucleotide sequence ID" value="NZ_JAACIO010000032.1"/>
</dbReference>
<gene>
    <name evidence="5" type="ORF">DYH56_13450</name>
</gene>
<evidence type="ECO:0000256" key="3">
    <source>
        <dbReference type="ARBA" id="ARBA00023306"/>
    </source>
</evidence>
<dbReference type="EMBL" id="QUAJ01000032">
    <property type="protein sequence ID" value="REI39762.1"/>
    <property type="molecule type" value="Genomic_DNA"/>
</dbReference>
<name>A0ABX9KEC9_9FUSO</name>
<evidence type="ECO:0000256" key="1">
    <source>
        <dbReference type="ARBA" id="ARBA00022618"/>
    </source>
</evidence>
<keyword evidence="6" id="KW-1185">Reference proteome</keyword>
<dbReference type="InterPro" id="IPR016098">
    <property type="entry name" value="CAP/MinC_C"/>
</dbReference>
<dbReference type="Pfam" id="PF03775">
    <property type="entry name" value="MinC_C"/>
    <property type="match status" value="1"/>
</dbReference>
<dbReference type="PANTHER" id="PTHR34108:SF1">
    <property type="entry name" value="SEPTUM SITE-DETERMINING PROTEIN MINC"/>
    <property type="match status" value="1"/>
</dbReference>
<protein>
    <recommendedName>
        <fullName evidence="4">Septum formation inhibitor MinC C-terminal domain-containing protein</fullName>
    </recommendedName>
</protein>
<dbReference type="SUPFAM" id="SSF63848">
    <property type="entry name" value="Cell-division inhibitor MinC, C-terminal domain"/>
    <property type="match status" value="1"/>
</dbReference>
<dbReference type="PANTHER" id="PTHR34108">
    <property type="entry name" value="SEPTUM SITE-DETERMINING PROTEIN MINC"/>
    <property type="match status" value="1"/>
</dbReference>
<dbReference type="Gene3D" id="2.160.20.70">
    <property type="match status" value="1"/>
</dbReference>